<evidence type="ECO:0000313" key="2">
    <source>
        <dbReference type="Proteomes" id="UP000631535"/>
    </source>
</evidence>
<proteinExistence type="predicted"/>
<gene>
    <name evidence="1" type="ORF">GCM10012287_12070</name>
</gene>
<evidence type="ECO:0008006" key="3">
    <source>
        <dbReference type="Google" id="ProtNLM"/>
    </source>
</evidence>
<accession>A0ABQ2LZI2</accession>
<protein>
    <recommendedName>
        <fullName evidence="3">DUF2267 domain-containing protein</fullName>
    </recommendedName>
</protein>
<reference evidence="2" key="1">
    <citation type="journal article" date="2019" name="Int. J. Syst. Evol. Microbiol.">
        <title>The Global Catalogue of Microorganisms (GCM) 10K type strain sequencing project: providing services to taxonomists for standard genome sequencing and annotation.</title>
        <authorList>
            <consortium name="The Broad Institute Genomics Platform"/>
            <consortium name="The Broad Institute Genome Sequencing Center for Infectious Disease"/>
            <person name="Wu L."/>
            <person name="Ma J."/>
        </authorList>
    </citation>
    <scope>NUCLEOTIDE SEQUENCE [LARGE SCALE GENOMIC DNA]</scope>
    <source>
        <strain evidence="2">CGMCC 4.7178</strain>
    </source>
</reference>
<dbReference type="EMBL" id="BMMP01000003">
    <property type="protein sequence ID" value="GGO45066.1"/>
    <property type="molecule type" value="Genomic_DNA"/>
</dbReference>
<keyword evidence="2" id="KW-1185">Reference proteome</keyword>
<organism evidence="1 2">
    <name type="scientific">Streptomyces daqingensis</name>
    <dbReference type="NCBI Taxonomy" id="1472640"/>
    <lineage>
        <taxon>Bacteria</taxon>
        <taxon>Bacillati</taxon>
        <taxon>Actinomycetota</taxon>
        <taxon>Actinomycetes</taxon>
        <taxon>Kitasatosporales</taxon>
        <taxon>Streptomycetaceae</taxon>
        <taxon>Streptomyces</taxon>
    </lineage>
</organism>
<dbReference type="Pfam" id="PF10025">
    <property type="entry name" value="DUF2267"/>
    <property type="match status" value="1"/>
</dbReference>
<dbReference type="InterPro" id="IPR038282">
    <property type="entry name" value="DUF2267_sf"/>
</dbReference>
<dbReference type="RefSeq" id="WP_189036013.1">
    <property type="nucleotide sequence ID" value="NZ_BMMP01000003.1"/>
</dbReference>
<dbReference type="Gene3D" id="1.10.490.110">
    <property type="entry name" value="Uncharacterized conserved protein DUF2267"/>
    <property type="match status" value="1"/>
</dbReference>
<name>A0ABQ2LZI2_9ACTN</name>
<sequence>MRHDEFLAKMRERGEYHGQEEAEEVTASVLRVLASRITSSEAEDLAAQLPEPLDRQLIDGAGTQAGIFGVEEFLRRVGRLTGARPRTAEWDASAVLSTLAEAVSGGELNQVLSQLPSGFAPLFGKPELSG</sequence>
<dbReference type="InterPro" id="IPR018727">
    <property type="entry name" value="DUF2267"/>
</dbReference>
<evidence type="ECO:0000313" key="1">
    <source>
        <dbReference type="EMBL" id="GGO45066.1"/>
    </source>
</evidence>
<comment type="caution">
    <text evidence="1">The sequence shown here is derived from an EMBL/GenBank/DDBJ whole genome shotgun (WGS) entry which is preliminary data.</text>
</comment>
<dbReference type="Proteomes" id="UP000631535">
    <property type="component" value="Unassembled WGS sequence"/>
</dbReference>